<dbReference type="AlphaFoldDB" id="A0A0L8A6A9"/>
<dbReference type="RefSeq" id="WP_010481649.1">
    <property type="nucleotide sequence ID" value="NZ_AJLO02000039.1"/>
</dbReference>
<evidence type="ECO:0000313" key="4">
    <source>
        <dbReference type="Proteomes" id="UP000036890"/>
    </source>
</evidence>
<dbReference type="Proteomes" id="UP000036890">
    <property type="component" value="Unassembled WGS sequence"/>
</dbReference>
<dbReference type="InterPro" id="IPR037026">
    <property type="entry name" value="Vgr_OB-fold_dom_sf"/>
</dbReference>
<gene>
    <name evidence="3" type="ORF">W7K_17940</name>
</gene>
<dbReference type="Pfam" id="PF04717">
    <property type="entry name" value="Phage_base_V"/>
    <property type="match status" value="1"/>
</dbReference>
<organism evidence="3 4">
    <name type="scientific">Stenotrophomonas geniculata N1</name>
    <dbReference type="NCBI Taxonomy" id="1167641"/>
    <lineage>
        <taxon>Bacteria</taxon>
        <taxon>Pseudomonadati</taxon>
        <taxon>Pseudomonadota</taxon>
        <taxon>Gammaproteobacteria</taxon>
        <taxon>Lysobacterales</taxon>
        <taxon>Lysobacteraceae</taxon>
        <taxon>Stenotrophomonas</taxon>
    </lineage>
</organism>
<proteinExistence type="predicted"/>
<dbReference type="Gene3D" id="2.40.50.230">
    <property type="entry name" value="Gp5 N-terminal domain"/>
    <property type="match status" value="1"/>
</dbReference>
<sequence>MDSALPQQINNLLRDGVVTEVDHARHMCRVQTGEAHTDFLPWFSAAAGELRTWSPPSSGEQVALLCCDGDLANAIVLRGLYCEQYPAPSTNPNLTLIQFKDGAVVSYDHDAHAMAAVLPAGGTVAITADGGTTITGPVTIKGATSIEGKVTITGKAEVSDDVIAAGISLTKHKHAGVQPGSGTTGAPA</sequence>
<dbReference type="EMBL" id="AJLO02000039">
    <property type="protein sequence ID" value="KOE97840.1"/>
    <property type="molecule type" value="Genomic_DNA"/>
</dbReference>
<dbReference type="InterPro" id="IPR006531">
    <property type="entry name" value="Gp5/Vgr_OB"/>
</dbReference>
<protein>
    <submittedName>
        <fullName evidence="3">Baseplate assembly protein</fullName>
    </submittedName>
</protein>
<dbReference type="InterPro" id="IPR044033">
    <property type="entry name" value="GpV-like_apex"/>
</dbReference>
<evidence type="ECO:0000259" key="1">
    <source>
        <dbReference type="Pfam" id="PF04717"/>
    </source>
</evidence>
<dbReference type="InterPro" id="IPR054122">
    <property type="entry name" value="Gp138-like_C"/>
</dbReference>
<dbReference type="OrthoDB" id="4931325at2"/>
<reference evidence="3 4" key="1">
    <citation type="journal article" date="2012" name="J. Bacteriol.">
        <title>Genome sequence of a novel nicotine-degrading strain, Pseudomonas geniculata N1.</title>
        <authorList>
            <person name="Tang H."/>
            <person name="Yu H."/>
            <person name="Tai C."/>
            <person name="Huang K."/>
            <person name="Liu Y."/>
            <person name="Wang L."/>
            <person name="Yao Y."/>
            <person name="Wu G."/>
            <person name="Xu P."/>
        </authorList>
    </citation>
    <scope>NUCLEOTIDE SEQUENCE [LARGE SCALE GENOMIC DNA]</scope>
    <source>
        <strain evidence="3 4">N1</strain>
    </source>
</reference>
<evidence type="ECO:0000259" key="2">
    <source>
        <dbReference type="Pfam" id="PF21930"/>
    </source>
</evidence>
<dbReference type="Gene3D" id="6.20.150.10">
    <property type="match status" value="1"/>
</dbReference>
<comment type="caution">
    <text evidence="3">The sequence shown here is derived from an EMBL/GenBank/DDBJ whole genome shotgun (WGS) entry which is preliminary data.</text>
</comment>
<evidence type="ECO:0000313" key="3">
    <source>
        <dbReference type="EMBL" id="KOE97840.1"/>
    </source>
</evidence>
<name>A0A0L8A6A9_9GAMM</name>
<dbReference type="Pfam" id="PF21930">
    <property type="entry name" value="Gp138_C"/>
    <property type="match status" value="1"/>
</dbReference>
<feature type="domain" description="Gp138-like beta-helical trimerization" evidence="2">
    <location>
        <begin position="97"/>
        <end position="162"/>
    </location>
</feature>
<dbReference type="Pfam" id="PF18946">
    <property type="entry name" value="Apex"/>
    <property type="match status" value="1"/>
</dbReference>
<accession>A0A0L8A6A9</accession>
<dbReference type="InterPro" id="IPR013046">
    <property type="entry name" value="GpV/Gp45"/>
</dbReference>
<feature type="domain" description="Gp5/Type VI secretion system Vgr protein OB-fold" evidence="1">
    <location>
        <begin position="15"/>
        <end position="81"/>
    </location>
</feature>
<dbReference type="NCBIfam" id="TIGR01644">
    <property type="entry name" value="phage_P2_V"/>
    <property type="match status" value="1"/>
</dbReference>